<evidence type="ECO:0000313" key="2">
    <source>
        <dbReference type="Proteomes" id="UP001500724"/>
    </source>
</evidence>
<accession>A0ABP3SUJ5</accession>
<keyword evidence="2" id="KW-1185">Reference proteome</keyword>
<sequence length="225" mass="23469">MLNDNGTSGGDVTTSFIAAEHSARSSSDQWRKRVRDVAALTAAAVALGVAAPLANATGAERAASEMPSVSMAAETGAGLGALESLDEEAAFAGLEEALRAVSEIPDDVLQQGQEATEQWLEARLGERAGEGRIQAFKFNAGGCARGILLAVGSNLLAIGKIYKVKKAIDKLGGVKQVVKKIQDKKKRGKKSFKKAIMEVFEEAGTGIGALAAEVLGVDQVIKNCW</sequence>
<organism evidence="1 2">
    <name type="scientific">Streptomyces thermocarboxydovorans</name>
    <dbReference type="NCBI Taxonomy" id="59298"/>
    <lineage>
        <taxon>Bacteria</taxon>
        <taxon>Bacillati</taxon>
        <taxon>Actinomycetota</taxon>
        <taxon>Actinomycetes</taxon>
        <taxon>Kitasatosporales</taxon>
        <taxon>Streptomycetaceae</taxon>
        <taxon>Streptomyces</taxon>
    </lineage>
</organism>
<dbReference type="EMBL" id="BAAAGU010000036">
    <property type="protein sequence ID" value="GAA0654096.1"/>
    <property type="molecule type" value="Genomic_DNA"/>
</dbReference>
<comment type="caution">
    <text evidence="1">The sequence shown here is derived from an EMBL/GenBank/DDBJ whole genome shotgun (WGS) entry which is preliminary data.</text>
</comment>
<proteinExistence type="predicted"/>
<name>A0ABP3SUJ5_9ACTN</name>
<reference evidence="2" key="1">
    <citation type="journal article" date="2019" name="Int. J. Syst. Evol. Microbiol.">
        <title>The Global Catalogue of Microorganisms (GCM) 10K type strain sequencing project: providing services to taxonomists for standard genome sequencing and annotation.</title>
        <authorList>
            <consortium name="The Broad Institute Genomics Platform"/>
            <consortium name="The Broad Institute Genome Sequencing Center for Infectious Disease"/>
            <person name="Wu L."/>
            <person name="Ma J."/>
        </authorList>
    </citation>
    <scope>NUCLEOTIDE SEQUENCE [LARGE SCALE GENOMIC DNA]</scope>
    <source>
        <strain evidence="2">JCM 10367</strain>
    </source>
</reference>
<gene>
    <name evidence="1" type="ORF">GCM10009535_35860</name>
</gene>
<dbReference type="Proteomes" id="UP001500724">
    <property type="component" value="Unassembled WGS sequence"/>
</dbReference>
<evidence type="ECO:0000313" key="1">
    <source>
        <dbReference type="EMBL" id="GAA0654096.1"/>
    </source>
</evidence>
<protein>
    <submittedName>
        <fullName evidence="1">Uncharacterized protein</fullName>
    </submittedName>
</protein>